<dbReference type="EMBL" id="JBHTKA010000004">
    <property type="protein sequence ID" value="MFD1000606.1"/>
    <property type="molecule type" value="Genomic_DNA"/>
</dbReference>
<proteinExistence type="predicted"/>
<name>A0ABW3K645_9BACT</name>
<dbReference type="SUPFAM" id="SSF56784">
    <property type="entry name" value="HAD-like"/>
    <property type="match status" value="1"/>
</dbReference>
<accession>A0ABW3K645</accession>
<evidence type="ECO:0000259" key="1">
    <source>
        <dbReference type="Pfam" id="PF09949"/>
    </source>
</evidence>
<dbReference type="PANTHER" id="PTHR28208">
    <property type="entry name" value="PHOSPHATIDATE PHOSPHATASE APP1"/>
    <property type="match status" value="1"/>
</dbReference>
<protein>
    <submittedName>
        <fullName evidence="2">Phosphatase domain-containing protein</fullName>
    </submittedName>
</protein>
<gene>
    <name evidence="2" type="ORF">ACFQ21_14870</name>
</gene>
<dbReference type="PANTHER" id="PTHR28208:SF3">
    <property type="entry name" value="PHOSPHATIDATE PHOSPHATASE APP1"/>
    <property type="match status" value="1"/>
</dbReference>
<evidence type="ECO:0000313" key="3">
    <source>
        <dbReference type="Proteomes" id="UP001597112"/>
    </source>
</evidence>
<organism evidence="2 3">
    <name type="scientific">Ohtaekwangia kribbensis</name>
    <dbReference type="NCBI Taxonomy" id="688913"/>
    <lineage>
        <taxon>Bacteria</taxon>
        <taxon>Pseudomonadati</taxon>
        <taxon>Bacteroidota</taxon>
        <taxon>Cytophagia</taxon>
        <taxon>Cytophagales</taxon>
        <taxon>Fulvivirgaceae</taxon>
        <taxon>Ohtaekwangia</taxon>
    </lineage>
</organism>
<feature type="domain" description="Phosphatidate phosphatase APP1 catalytic" evidence="1">
    <location>
        <begin position="125"/>
        <end position="276"/>
    </location>
</feature>
<dbReference type="InterPro" id="IPR052935">
    <property type="entry name" value="Mg2+_PAP"/>
</dbReference>
<dbReference type="RefSeq" id="WP_377580055.1">
    <property type="nucleotide sequence ID" value="NZ_JBHTKA010000004.1"/>
</dbReference>
<evidence type="ECO:0000313" key="2">
    <source>
        <dbReference type="EMBL" id="MFD1000606.1"/>
    </source>
</evidence>
<reference evidence="3" key="1">
    <citation type="journal article" date="2019" name="Int. J. Syst. Evol. Microbiol.">
        <title>The Global Catalogue of Microorganisms (GCM) 10K type strain sequencing project: providing services to taxonomists for standard genome sequencing and annotation.</title>
        <authorList>
            <consortium name="The Broad Institute Genomics Platform"/>
            <consortium name="The Broad Institute Genome Sequencing Center for Infectious Disease"/>
            <person name="Wu L."/>
            <person name="Ma J."/>
        </authorList>
    </citation>
    <scope>NUCLEOTIDE SEQUENCE [LARGE SCALE GENOMIC DNA]</scope>
    <source>
        <strain evidence="3">CCUG 58938</strain>
    </source>
</reference>
<dbReference type="Pfam" id="PF09949">
    <property type="entry name" value="APP1_cat"/>
    <property type="match status" value="1"/>
</dbReference>
<keyword evidence="3" id="KW-1185">Reference proteome</keyword>
<sequence>MSRTAPILLSFYALSNGKSMMAIGQLTYSSLRDFSFKNYGRRKTFRSILALYRTRFFDHEAIELVFDKGTYKTITDEAGSFFLEVNDASNIHELKSIRLINGQSVEVVEGLYTPAVHTVQSAEIIVSDIDDTLLHSHISNKLLKFRTLLFTSVEKRKAVKEMMKVIHDFADTGIEPFYLSNSEQNLYPLIYRFLRNNNFPRGPLFLKQMRHLRDVFRRKDILKRDIHKLTTLEKLLRFFPDKKFILIGDNTQNDLKIYLSTAQKFPESVRAVIIRKVISQPLDKILFNEAADKFKTLGISFFYDKSFPHGFELRSVVQSQL</sequence>
<comment type="caution">
    <text evidence="2">The sequence shown here is derived from an EMBL/GenBank/DDBJ whole genome shotgun (WGS) entry which is preliminary data.</text>
</comment>
<dbReference type="InterPro" id="IPR019236">
    <property type="entry name" value="APP1_cat"/>
</dbReference>
<dbReference type="InterPro" id="IPR023214">
    <property type="entry name" value="HAD_sf"/>
</dbReference>
<dbReference type="Gene3D" id="3.40.50.1000">
    <property type="entry name" value="HAD superfamily/HAD-like"/>
    <property type="match status" value="1"/>
</dbReference>
<dbReference type="InterPro" id="IPR036412">
    <property type="entry name" value="HAD-like_sf"/>
</dbReference>
<dbReference type="Proteomes" id="UP001597112">
    <property type="component" value="Unassembled WGS sequence"/>
</dbReference>